<dbReference type="PANTHER" id="PTHR31586:SF1">
    <property type="entry name" value="CYTOCHROME C OXIDASE ASSEMBLY PROTEIN COX20, MITOCHONDRIAL"/>
    <property type="match status" value="1"/>
</dbReference>
<evidence type="ECO:0000256" key="7">
    <source>
        <dbReference type="ARBA" id="ARBA00023128"/>
    </source>
</evidence>
<keyword evidence="12" id="KW-1185">Reference proteome</keyword>
<evidence type="ECO:0000313" key="11">
    <source>
        <dbReference type="EMBL" id="EFE41975.1"/>
    </source>
</evidence>
<dbReference type="EMBL" id="ACYE01000167">
    <property type="protein sequence ID" value="EFE41975.1"/>
    <property type="molecule type" value="Genomic_DNA"/>
</dbReference>
<gene>
    <name evidence="11" type="ORF">TRV_03250</name>
</gene>
<organism evidence="11 12">
    <name type="scientific">Trichophyton verrucosum (strain HKI 0517)</name>
    <dbReference type="NCBI Taxonomy" id="663202"/>
    <lineage>
        <taxon>Eukaryota</taxon>
        <taxon>Fungi</taxon>
        <taxon>Dikarya</taxon>
        <taxon>Ascomycota</taxon>
        <taxon>Pezizomycotina</taxon>
        <taxon>Eurotiomycetes</taxon>
        <taxon>Eurotiomycetidae</taxon>
        <taxon>Onygenales</taxon>
        <taxon>Arthrodermataceae</taxon>
        <taxon>Trichophyton</taxon>
    </lineage>
</organism>
<dbReference type="Proteomes" id="UP000008383">
    <property type="component" value="Unassembled WGS sequence"/>
</dbReference>
<keyword evidence="4" id="KW-0812">Transmembrane</keyword>
<feature type="compositionally biased region" description="Low complexity" evidence="10">
    <location>
        <begin position="50"/>
        <end position="61"/>
    </location>
</feature>
<evidence type="ECO:0000256" key="8">
    <source>
        <dbReference type="ARBA" id="ARBA00023136"/>
    </source>
</evidence>
<evidence type="ECO:0000313" key="12">
    <source>
        <dbReference type="Proteomes" id="UP000008383"/>
    </source>
</evidence>
<keyword evidence="5 9" id="KW-0999">Mitochondrion inner membrane</keyword>
<feature type="compositionally biased region" description="Polar residues" evidence="10">
    <location>
        <begin position="230"/>
        <end position="239"/>
    </location>
</feature>
<reference evidence="12" key="1">
    <citation type="journal article" date="2011" name="Genome Biol.">
        <title>Comparative and functional genomics provide insights into the pathogenicity of dermatophytic fungi.</title>
        <authorList>
            <person name="Burmester A."/>
            <person name="Shelest E."/>
            <person name="Gloeckner G."/>
            <person name="Heddergott C."/>
            <person name="Schindler S."/>
            <person name="Staib P."/>
            <person name="Heidel A."/>
            <person name="Felder M."/>
            <person name="Petzold A."/>
            <person name="Szafranski K."/>
            <person name="Feuermann M."/>
            <person name="Pedruzzi I."/>
            <person name="Priebe S."/>
            <person name="Groth M."/>
            <person name="Winkler R."/>
            <person name="Li W."/>
            <person name="Kniemeyer O."/>
            <person name="Schroeckh V."/>
            <person name="Hertweck C."/>
            <person name="Hube B."/>
            <person name="White T.C."/>
            <person name="Platzer M."/>
            <person name="Guthke R."/>
            <person name="Heitman J."/>
            <person name="Woestemeyer J."/>
            <person name="Zipfel P.F."/>
            <person name="Monod M."/>
            <person name="Brakhage A.A."/>
        </authorList>
    </citation>
    <scope>NUCLEOTIDE SEQUENCE [LARGE SCALE GENOMIC DNA]</scope>
    <source>
        <strain evidence="12">HKI 0517</strain>
    </source>
</reference>
<name>D4D815_TRIVH</name>
<dbReference type="HOGENOM" id="CLU_101495_0_0_1"/>
<dbReference type="PIRSF" id="PIRSF007871">
    <property type="entry name" value="Cox20"/>
    <property type="match status" value="1"/>
</dbReference>
<comment type="similarity">
    <text evidence="2 9">Belongs to the COX20 family.</text>
</comment>
<evidence type="ECO:0000256" key="10">
    <source>
        <dbReference type="SAM" id="MobiDB-lite"/>
    </source>
</evidence>
<evidence type="ECO:0000256" key="5">
    <source>
        <dbReference type="ARBA" id="ARBA00022792"/>
    </source>
</evidence>
<evidence type="ECO:0000256" key="2">
    <source>
        <dbReference type="ARBA" id="ARBA00009575"/>
    </source>
</evidence>
<feature type="compositionally biased region" description="Basic and acidic residues" evidence="10">
    <location>
        <begin position="10"/>
        <end position="19"/>
    </location>
</feature>
<dbReference type="KEGG" id="tve:TRV_03250"/>
<evidence type="ECO:0000256" key="1">
    <source>
        <dbReference type="ARBA" id="ARBA00004273"/>
    </source>
</evidence>
<dbReference type="AlphaFoldDB" id="D4D815"/>
<evidence type="ECO:0000256" key="9">
    <source>
        <dbReference type="PIRNR" id="PIRNR007871"/>
    </source>
</evidence>
<evidence type="ECO:0000256" key="4">
    <source>
        <dbReference type="ARBA" id="ARBA00022692"/>
    </source>
</evidence>
<dbReference type="GO" id="GO:0033617">
    <property type="term" value="P:mitochondrial respiratory chain complex IV assembly"/>
    <property type="evidence" value="ECO:0007669"/>
    <property type="project" value="InterPro"/>
</dbReference>
<feature type="compositionally biased region" description="Basic and acidic residues" evidence="10">
    <location>
        <begin position="206"/>
        <end position="227"/>
    </location>
</feature>
<dbReference type="GeneID" id="9581248"/>
<sequence length="239" mass="26225">MPRLGMREAFSPRDARDGEEFLTAGGNNKSSLGATKIVMAADSRDQASQAEAPTKAEPTTADGKTKYEISKSQVGKLWEELGNPKEPVNLMPGGTYNSAGGKPKEVTVMDSLRSLSLEKFASVYKAPCARDSLLLGIGTGFGVGGLRAILGGLKSLWSASNWAVGSFAIVSLAAHEYCQRQRAIEREGMKEAAELMRELKLKKQKEREAARKLHEEEEARKAEEARRKSWTNPSNYKFW</sequence>
<keyword evidence="8 9" id="KW-0472">Membrane</keyword>
<dbReference type="InterPro" id="IPR022533">
    <property type="entry name" value="Cox20"/>
</dbReference>
<comment type="caution">
    <text evidence="11">The sequence shown here is derived from an EMBL/GenBank/DDBJ whole genome shotgun (WGS) entry which is preliminary data.</text>
</comment>
<comment type="function">
    <text evidence="9">Involved in the assembly of the cytochrome c oxidase complex.</text>
</comment>
<accession>D4D815</accession>
<keyword evidence="6" id="KW-1133">Transmembrane helix</keyword>
<comment type="subcellular location">
    <subcellularLocation>
        <location evidence="1 9">Mitochondrion inner membrane</location>
    </subcellularLocation>
</comment>
<protein>
    <recommendedName>
        <fullName evidence="3 9">Cytochrome c oxidase assembly protein COX20, mitochondrial</fullName>
    </recommendedName>
</protein>
<proteinExistence type="inferred from homology"/>
<evidence type="ECO:0000256" key="3">
    <source>
        <dbReference type="ARBA" id="ARBA00017689"/>
    </source>
</evidence>
<dbReference type="OrthoDB" id="14603at2759"/>
<dbReference type="GO" id="GO:0005743">
    <property type="term" value="C:mitochondrial inner membrane"/>
    <property type="evidence" value="ECO:0007669"/>
    <property type="project" value="UniProtKB-SubCell"/>
</dbReference>
<feature type="region of interest" description="Disordered" evidence="10">
    <location>
        <begin position="206"/>
        <end position="239"/>
    </location>
</feature>
<evidence type="ECO:0000256" key="6">
    <source>
        <dbReference type="ARBA" id="ARBA00022989"/>
    </source>
</evidence>
<feature type="region of interest" description="Disordered" evidence="10">
    <location>
        <begin position="1"/>
        <end position="65"/>
    </location>
</feature>
<dbReference type="RefSeq" id="XP_003022593.1">
    <property type="nucleotide sequence ID" value="XM_003022547.1"/>
</dbReference>
<dbReference type="Pfam" id="PF12597">
    <property type="entry name" value="Cox20"/>
    <property type="match status" value="1"/>
</dbReference>
<keyword evidence="7 9" id="KW-0496">Mitochondrion</keyword>
<dbReference type="PANTHER" id="PTHR31586">
    <property type="entry name" value="CYTOCHROME C OXIDASE PROTEIN 20"/>
    <property type="match status" value="1"/>
</dbReference>